<gene>
    <name evidence="2" type="ORF">J3492_05700</name>
</gene>
<dbReference type="PROSITE" id="PS51257">
    <property type="entry name" value="PROKAR_LIPOPROTEIN"/>
    <property type="match status" value="1"/>
</dbReference>
<name>A0ABS3NMS3_9GAMM</name>
<evidence type="ECO:0000313" key="2">
    <source>
        <dbReference type="EMBL" id="MBO1530705.1"/>
    </source>
</evidence>
<sequence>MKFAKTFAMTAIASSALIMTGCNSTGGYGYNTGLSNTAKGTAAGAAAGALIRSGGNSKDIARGALAGAAVGGAGAYILDNSKNN</sequence>
<keyword evidence="3" id="KW-1185">Reference proteome</keyword>
<accession>A0ABS3NMS3</accession>
<comment type="caution">
    <text evidence="2">The sequence shown here is derived from an EMBL/GenBank/DDBJ whole genome shotgun (WGS) entry which is preliminary data.</text>
</comment>
<keyword evidence="1" id="KW-0732">Signal</keyword>
<evidence type="ECO:0000313" key="3">
    <source>
        <dbReference type="Proteomes" id="UP000664554"/>
    </source>
</evidence>
<dbReference type="EMBL" id="JAGBKM010000007">
    <property type="protein sequence ID" value="MBO1530705.1"/>
    <property type="molecule type" value="Genomic_DNA"/>
</dbReference>
<evidence type="ECO:0008006" key="4">
    <source>
        <dbReference type="Google" id="ProtNLM"/>
    </source>
</evidence>
<evidence type="ECO:0000256" key="1">
    <source>
        <dbReference type="SAM" id="SignalP"/>
    </source>
</evidence>
<reference evidence="2 3" key="1">
    <citation type="submission" date="2021-03" db="EMBL/GenBank/DDBJ databases">
        <authorList>
            <person name="Shang D.-D."/>
            <person name="Du Z.-J."/>
            <person name="Chen G.-J."/>
        </authorList>
    </citation>
    <scope>NUCLEOTIDE SEQUENCE [LARGE SCALE GENOMIC DNA]</scope>
    <source>
        <strain evidence="2 3">F1192</strain>
    </source>
</reference>
<dbReference type="Proteomes" id="UP000664554">
    <property type="component" value="Unassembled WGS sequence"/>
</dbReference>
<protein>
    <recommendedName>
        <fullName evidence="4">YMGG-like Gly-zipper domain-containing protein</fullName>
    </recommendedName>
</protein>
<organism evidence="2 3">
    <name type="scientific">Psychrobacter coccoides</name>
    <dbReference type="NCBI Taxonomy" id="2818440"/>
    <lineage>
        <taxon>Bacteria</taxon>
        <taxon>Pseudomonadati</taxon>
        <taxon>Pseudomonadota</taxon>
        <taxon>Gammaproteobacteria</taxon>
        <taxon>Moraxellales</taxon>
        <taxon>Moraxellaceae</taxon>
        <taxon>Psychrobacter</taxon>
    </lineage>
</organism>
<dbReference type="RefSeq" id="WP_207990791.1">
    <property type="nucleotide sequence ID" value="NZ_JAGBKM010000007.1"/>
</dbReference>
<feature type="signal peptide" evidence="1">
    <location>
        <begin position="1"/>
        <end position="20"/>
    </location>
</feature>
<feature type="chain" id="PRO_5046467001" description="YMGG-like Gly-zipper domain-containing protein" evidence="1">
    <location>
        <begin position="21"/>
        <end position="84"/>
    </location>
</feature>
<proteinExistence type="predicted"/>